<gene>
    <name evidence="3" type="ORF">HT123_01470</name>
</gene>
<dbReference type="Gene3D" id="3.90.1300.10">
    <property type="entry name" value="Amidase signature (AS) domain"/>
    <property type="match status" value="1"/>
</dbReference>
<feature type="domain" description="Amidase" evidence="2">
    <location>
        <begin position="3"/>
        <end position="113"/>
    </location>
</feature>
<dbReference type="EMBL" id="JABUHS010000003">
    <property type="protein sequence ID" value="NWN59937.1"/>
    <property type="molecule type" value="Genomic_DNA"/>
</dbReference>
<comment type="caution">
    <text evidence="3">The sequence shown here is derived from an EMBL/GenBank/DDBJ whole genome shotgun (WGS) entry which is preliminary data.</text>
</comment>
<sequence>MADSPDHIGPITRSAADAAIMLNAIAGHDSKDPTSLRVSVPDYVAESMKGIQGVRIGLPYGYATGGVDPEVVSAWENAAAAIRSLGAITNPITHPEWEKAVATWPALCSAETAWAHRDASPIAKGQIRPSPVWLHRAGPIAFGGRTGRCQNRTTVAIIGIPPTEN</sequence>
<accession>A0A7Y8RJ29</accession>
<reference evidence="3 4" key="1">
    <citation type="submission" date="2020-05" db="EMBL/GenBank/DDBJ databases">
        <title>Onion-isolated Pseudomonas sp.</title>
        <authorList>
            <person name="Fujikawa T."/>
            <person name="Sawada H."/>
        </authorList>
    </citation>
    <scope>NUCLEOTIDE SEQUENCE [LARGE SCALE GENOMIC DNA]</scope>
    <source>
        <strain evidence="3 4">MAFF 301512</strain>
    </source>
</reference>
<name>A0A7Y8RJ29_9PSED</name>
<comment type="similarity">
    <text evidence="1">Belongs to the amidase family.</text>
</comment>
<dbReference type="AlphaFoldDB" id="A0A7Y8RJ29"/>
<dbReference type="InterPro" id="IPR023631">
    <property type="entry name" value="Amidase_dom"/>
</dbReference>
<dbReference type="GO" id="GO:0003824">
    <property type="term" value="F:catalytic activity"/>
    <property type="evidence" value="ECO:0007669"/>
    <property type="project" value="InterPro"/>
</dbReference>
<organism evidence="3 4">
    <name type="scientific">Pseudomonas allii</name>
    <dbReference type="NCBI Taxonomy" id="2740531"/>
    <lineage>
        <taxon>Bacteria</taxon>
        <taxon>Pseudomonadati</taxon>
        <taxon>Pseudomonadota</taxon>
        <taxon>Gammaproteobacteria</taxon>
        <taxon>Pseudomonadales</taxon>
        <taxon>Pseudomonadaceae</taxon>
        <taxon>Pseudomonas</taxon>
    </lineage>
</organism>
<protein>
    <recommendedName>
        <fullName evidence="2">Amidase domain-containing protein</fullName>
    </recommendedName>
</protein>
<dbReference type="InterPro" id="IPR036928">
    <property type="entry name" value="AS_sf"/>
</dbReference>
<dbReference type="Proteomes" id="UP000543908">
    <property type="component" value="Unassembled WGS sequence"/>
</dbReference>
<dbReference type="PANTHER" id="PTHR11895:SF7">
    <property type="entry name" value="GLUTAMYL-TRNA(GLN) AMIDOTRANSFERASE SUBUNIT A, MITOCHONDRIAL"/>
    <property type="match status" value="1"/>
</dbReference>
<evidence type="ECO:0000259" key="2">
    <source>
        <dbReference type="Pfam" id="PF01425"/>
    </source>
</evidence>
<dbReference type="PANTHER" id="PTHR11895">
    <property type="entry name" value="TRANSAMIDASE"/>
    <property type="match status" value="1"/>
</dbReference>
<evidence type="ECO:0000256" key="1">
    <source>
        <dbReference type="ARBA" id="ARBA00009199"/>
    </source>
</evidence>
<dbReference type="SUPFAM" id="SSF75304">
    <property type="entry name" value="Amidase signature (AS) enzymes"/>
    <property type="match status" value="1"/>
</dbReference>
<proteinExistence type="inferred from homology"/>
<dbReference type="InterPro" id="IPR000120">
    <property type="entry name" value="Amidase"/>
</dbReference>
<evidence type="ECO:0000313" key="3">
    <source>
        <dbReference type="EMBL" id="NWN59937.1"/>
    </source>
</evidence>
<dbReference type="Pfam" id="PF01425">
    <property type="entry name" value="Amidase"/>
    <property type="match status" value="1"/>
</dbReference>
<evidence type="ECO:0000313" key="4">
    <source>
        <dbReference type="Proteomes" id="UP000543908"/>
    </source>
</evidence>